<dbReference type="EMBL" id="JACHHE010000003">
    <property type="protein sequence ID" value="MBB5179995.1"/>
    <property type="molecule type" value="Genomic_DNA"/>
</dbReference>
<dbReference type="Pfam" id="PF14042">
    <property type="entry name" value="DUF4247"/>
    <property type="match status" value="1"/>
</dbReference>
<protein>
    <recommendedName>
        <fullName evidence="5">DUF4247 domain-containing protein</fullName>
    </recommendedName>
</protein>
<dbReference type="Proteomes" id="UP000525923">
    <property type="component" value="Unassembled WGS sequence"/>
</dbReference>
<comment type="caution">
    <text evidence="3">The sequence shown here is derived from an EMBL/GenBank/DDBJ whole genome shotgun (WGS) entry which is preliminary data.</text>
</comment>
<organism evidence="3 4">
    <name type="scientific">Planococcus koreensis</name>
    <dbReference type="NCBI Taxonomy" id="112331"/>
    <lineage>
        <taxon>Bacteria</taxon>
        <taxon>Bacillati</taxon>
        <taxon>Bacillota</taxon>
        <taxon>Bacilli</taxon>
        <taxon>Bacillales</taxon>
        <taxon>Caryophanaceae</taxon>
        <taxon>Planococcus</taxon>
    </lineage>
</organism>
<reference evidence="3 4" key="1">
    <citation type="submission" date="2020-08" db="EMBL/GenBank/DDBJ databases">
        <title>Genomic Encyclopedia of Type Strains, Phase IV (KMG-IV): sequencing the most valuable type-strain genomes for metagenomic binning, comparative biology and taxonomic classification.</title>
        <authorList>
            <person name="Goeker M."/>
        </authorList>
    </citation>
    <scope>NUCLEOTIDE SEQUENCE [LARGE SCALE GENOMIC DNA]</scope>
    <source>
        <strain evidence="3 4">DSM 15895</strain>
    </source>
</reference>
<feature type="signal peptide" evidence="2">
    <location>
        <begin position="1"/>
        <end position="26"/>
    </location>
</feature>
<keyword evidence="4" id="KW-1185">Reference proteome</keyword>
<evidence type="ECO:0000313" key="4">
    <source>
        <dbReference type="Proteomes" id="UP000525923"/>
    </source>
</evidence>
<evidence type="ECO:0008006" key="5">
    <source>
        <dbReference type="Google" id="ProtNLM"/>
    </source>
</evidence>
<dbReference type="InterPro" id="IPR025341">
    <property type="entry name" value="DUF4247"/>
</dbReference>
<name>A0A7W8FTY1_9BACL</name>
<sequence>MTKKPWLTGLVAAVLFLSACGSLIQAEDYVEDNYAFVNAIQSDAGDNSRAMMYRSDKDIEGTIAELSDIQEPEQIGEKVEGRQVMVYDKEFIILTEDPDNPGSTLVEVAEDEFVRNHYNPGFFTGMFFGAFIGNRFGSGWSQSQATRCARGGCYSGGGGYSSIPSSTTGGRGSGFRGGGPGVGK</sequence>
<keyword evidence="2" id="KW-0732">Signal</keyword>
<gene>
    <name evidence="3" type="ORF">HNQ44_001419</name>
</gene>
<accession>A0A7W8FTY1</accession>
<dbReference type="OrthoDB" id="2967172at2"/>
<proteinExistence type="predicted"/>
<feature type="region of interest" description="Disordered" evidence="1">
    <location>
        <begin position="162"/>
        <end position="184"/>
    </location>
</feature>
<evidence type="ECO:0000256" key="1">
    <source>
        <dbReference type="SAM" id="MobiDB-lite"/>
    </source>
</evidence>
<feature type="compositionally biased region" description="Gly residues" evidence="1">
    <location>
        <begin position="169"/>
        <end position="184"/>
    </location>
</feature>
<feature type="chain" id="PRO_5030736076" description="DUF4247 domain-containing protein" evidence="2">
    <location>
        <begin position="27"/>
        <end position="184"/>
    </location>
</feature>
<evidence type="ECO:0000256" key="2">
    <source>
        <dbReference type="SAM" id="SignalP"/>
    </source>
</evidence>
<dbReference type="AlphaFoldDB" id="A0A7W8FTY1"/>
<dbReference type="RefSeq" id="WP_135504375.1">
    <property type="nucleotide sequence ID" value="NZ_JACHHE010000003.1"/>
</dbReference>
<dbReference type="PROSITE" id="PS51257">
    <property type="entry name" value="PROKAR_LIPOPROTEIN"/>
    <property type="match status" value="1"/>
</dbReference>
<evidence type="ECO:0000313" key="3">
    <source>
        <dbReference type="EMBL" id="MBB5179995.1"/>
    </source>
</evidence>